<protein>
    <submittedName>
        <fullName evidence="1">Uncharacterized protein</fullName>
    </submittedName>
</protein>
<evidence type="ECO:0000313" key="1">
    <source>
        <dbReference type="EMBL" id="KAF3708195.1"/>
    </source>
</evidence>
<accession>A0A6G1R090</accession>
<keyword evidence="2" id="KW-1185">Reference proteome</keyword>
<dbReference type="AlphaFoldDB" id="A0A6G1R090"/>
<organism evidence="1 2">
    <name type="scientific">Channa argus</name>
    <name type="common">Northern snakehead</name>
    <name type="synonym">Ophicephalus argus</name>
    <dbReference type="NCBI Taxonomy" id="215402"/>
    <lineage>
        <taxon>Eukaryota</taxon>
        <taxon>Metazoa</taxon>
        <taxon>Chordata</taxon>
        <taxon>Craniata</taxon>
        <taxon>Vertebrata</taxon>
        <taxon>Euteleostomi</taxon>
        <taxon>Actinopterygii</taxon>
        <taxon>Neopterygii</taxon>
        <taxon>Teleostei</taxon>
        <taxon>Neoteleostei</taxon>
        <taxon>Acanthomorphata</taxon>
        <taxon>Anabantaria</taxon>
        <taxon>Anabantiformes</taxon>
        <taxon>Channoidei</taxon>
        <taxon>Channidae</taxon>
        <taxon>Channa</taxon>
    </lineage>
</organism>
<proteinExistence type="predicted"/>
<dbReference type="EMBL" id="CM015712">
    <property type="protein sequence ID" value="KAF3708195.1"/>
    <property type="molecule type" value="Genomic_DNA"/>
</dbReference>
<gene>
    <name evidence="1" type="ORF">EXN66_Car001369</name>
</gene>
<dbReference type="Proteomes" id="UP000503349">
    <property type="component" value="Chromosome 1"/>
</dbReference>
<evidence type="ECO:0000313" key="2">
    <source>
        <dbReference type="Proteomes" id="UP000503349"/>
    </source>
</evidence>
<reference evidence="1 2" key="1">
    <citation type="submission" date="2019-02" db="EMBL/GenBank/DDBJ databases">
        <title>Opniocepnalus argus genome.</title>
        <authorList>
            <person name="Zhou C."/>
            <person name="Xiao S."/>
        </authorList>
    </citation>
    <scope>NUCLEOTIDE SEQUENCE [LARGE SCALE GENOMIC DNA]</scope>
    <source>
        <strain evidence="1">OARG1902GOOAL</strain>
        <tissue evidence="1">Muscle</tissue>
    </source>
</reference>
<name>A0A6G1R090_CHAAH</name>
<reference evidence="2" key="2">
    <citation type="submission" date="2019-02" db="EMBL/GenBank/DDBJ databases">
        <title>Opniocepnalus argus Var Kimnra genome.</title>
        <authorList>
            <person name="Zhou C."/>
            <person name="Xiao S."/>
        </authorList>
    </citation>
    <scope>NUCLEOTIDE SEQUENCE [LARGE SCALE GENOMIC DNA]</scope>
</reference>
<sequence length="49" mass="5708">MHTQSTVNEFIMTKPQLKVKSVLELLIKSHNVHKLQISILKFQFVCLLT</sequence>